<dbReference type="Pfam" id="PF07963">
    <property type="entry name" value="N_methyl"/>
    <property type="match status" value="1"/>
</dbReference>
<accession>C8NE00</accession>
<evidence type="ECO:0000256" key="8">
    <source>
        <dbReference type="ARBA" id="ARBA00023287"/>
    </source>
</evidence>
<keyword evidence="5 10" id="KW-0812">Transmembrane</keyword>
<sequence>MEEIKMKMKTKKKGFTLIELLVCLFIIGLMMLLIIPNIAQQRKTAQEKADEAIVNVVKTQQQSYMLQNNTKEVPTVEELLNKKYIDQKQMEAYKKVDPKLITPDAQ</sequence>
<dbReference type="InterPro" id="IPR016940">
    <property type="entry name" value="ComGC"/>
</dbReference>
<dbReference type="SUPFAM" id="SSF54523">
    <property type="entry name" value="Pili subunits"/>
    <property type="match status" value="1"/>
</dbReference>
<gene>
    <name evidence="11" type="primary">comGC</name>
    <name evidence="11" type="ORF">HMPREF0444_0145</name>
</gene>
<dbReference type="PANTHER" id="PTHR30093">
    <property type="entry name" value="GENERAL SECRETION PATHWAY PROTEIN G"/>
    <property type="match status" value="1"/>
</dbReference>
<dbReference type="InterPro" id="IPR053468">
    <property type="entry name" value="ComGE-like"/>
</dbReference>
<name>C8NE00_9LACT</name>
<keyword evidence="4" id="KW-0488">Methylation</keyword>
<evidence type="ECO:0000313" key="11">
    <source>
        <dbReference type="EMBL" id="EEW38152.1"/>
    </source>
</evidence>
<evidence type="ECO:0000313" key="12">
    <source>
        <dbReference type="Proteomes" id="UP000005926"/>
    </source>
</evidence>
<keyword evidence="7 10" id="KW-0472">Membrane</keyword>
<dbReference type="Gene3D" id="3.30.700.10">
    <property type="entry name" value="Glycoprotein, Type 4 Pilin"/>
    <property type="match status" value="1"/>
</dbReference>
<dbReference type="Proteomes" id="UP000005926">
    <property type="component" value="Unassembled WGS sequence"/>
</dbReference>
<dbReference type="STRING" id="638301.HMPREF0444_0145"/>
<dbReference type="NCBIfam" id="NF040999">
    <property type="entry name" value="pilin_ComGC"/>
    <property type="match status" value="1"/>
</dbReference>
<dbReference type="InterPro" id="IPR012902">
    <property type="entry name" value="N_methyl_site"/>
</dbReference>
<dbReference type="HOGENOM" id="CLU_091705_9_1_9"/>
<dbReference type="GO" id="GO:0009986">
    <property type="term" value="C:cell surface"/>
    <property type="evidence" value="ECO:0007669"/>
    <property type="project" value="UniProtKB-SubCell"/>
</dbReference>
<keyword evidence="8" id="KW-0178">Competence</keyword>
<evidence type="ECO:0000256" key="7">
    <source>
        <dbReference type="ARBA" id="ARBA00023136"/>
    </source>
</evidence>
<evidence type="ECO:0000256" key="4">
    <source>
        <dbReference type="ARBA" id="ARBA00022481"/>
    </source>
</evidence>
<dbReference type="NCBIfam" id="NF041013">
    <property type="entry name" value="T4P_ComGE"/>
    <property type="match status" value="1"/>
</dbReference>
<dbReference type="AlphaFoldDB" id="C8NE00"/>
<keyword evidence="6 10" id="KW-1133">Transmembrane helix</keyword>
<protein>
    <submittedName>
        <fullName evidence="11">Prepilin-type cleavage/methylation N-terminal domain protein</fullName>
    </submittedName>
</protein>
<proteinExistence type="inferred from homology"/>
<dbReference type="NCBIfam" id="TIGR02532">
    <property type="entry name" value="IV_pilin_GFxxxE"/>
    <property type="match status" value="1"/>
</dbReference>
<keyword evidence="3" id="KW-1003">Cell membrane</keyword>
<evidence type="ECO:0000256" key="2">
    <source>
        <dbReference type="ARBA" id="ARBA00004241"/>
    </source>
</evidence>
<dbReference type="EMBL" id="ACKZ01000007">
    <property type="protein sequence ID" value="EEW38152.1"/>
    <property type="molecule type" value="Genomic_DNA"/>
</dbReference>
<evidence type="ECO:0000256" key="1">
    <source>
        <dbReference type="ARBA" id="ARBA00004162"/>
    </source>
</evidence>
<evidence type="ECO:0000256" key="3">
    <source>
        <dbReference type="ARBA" id="ARBA00022475"/>
    </source>
</evidence>
<comment type="similarity">
    <text evidence="9">Belongs to the ComGC family.</text>
</comment>
<keyword evidence="12" id="KW-1185">Reference proteome</keyword>
<dbReference type="GO" id="GO:0005886">
    <property type="term" value="C:plasma membrane"/>
    <property type="evidence" value="ECO:0007669"/>
    <property type="project" value="UniProtKB-SubCell"/>
</dbReference>
<dbReference type="eggNOG" id="COG4537">
    <property type="taxonomic scope" value="Bacteria"/>
</dbReference>
<organism evidence="11 12">
    <name type="scientific">Granulicatella adiacens ATCC 49175</name>
    <dbReference type="NCBI Taxonomy" id="638301"/>
    <lineage>
        <taxon>Bacteria</taxon>
        <taxon>Bacillati</taxon>
        <taxon>Bacillota</taxon>
        <taxon>Bacilli</taxon>
        <taxon>Lactobacillales</taxon>
        <taxon>Carnobacteriaceae</taxon>
        <taxon>Granulicatella</taxon>
    </lineage>
</organism>
<evidence type="ECO:0000256" key="9">
    <source>
        <dbReference type="ARBA" id="ARBA00043982"/>
    </source>
</evidence>
<dbReference type="GO" id="GO:0030420">
    <property type="term" value="P:establishment of competence for transformation"/>
    <property type="evidence" value="ECO:0007669"/>
    <property type="project" value="UniProtKB-KW"/>
</dbReference>
<dbReference type="PIRSF" id="PIRSF029928">
    <property type="entry name" value="Late_competence_ComGC"/>
    <property type="match status" value="1"/>
</dbReference>
<reference evidence="11 12" key="1">
    <citation type="submission" date="2009-08" db="EMBL/GenBank/DDBJ databases">
        <authorList>
            <person name="Muzny D."/>
            <person name="Qin X."/>
            <person name="Deng J."/>
            <person name="Jiang H."/>
            <person name="Liu Y."/>
            <person name="Qu J."/>
            <person name="Song X.-Z."/>
            <person name="Zhang L."/>
            <person name="Thornton R."/>
            <person name="Coyle M."/>
            <person name="Francisco L."/>
            <person name="Jackson L."/>
            <person name="Javaid M."/>
            <person name="Korchina V."/>
            <person name="Kovar C."/>
            <person name="Mata R."/>
            <person name="Mathew T."/>
            <person name="Ngo R."/>
            <person name="Nguyen L."/>
            <person name="Nguyen N."/>
            <person name="Okwuonu G."/>
            <person name="Ongeri F."/>
            <person name="Pham C."/>
            <person name="Simmons D."/>
            <person name="Wilczek-Boney K."/>
            <person name="Hale W."/>
            <person name="Jakkamsetti A."/>
            <person name="Pham P."/>
            <person name="Ruth R."/>
            <person name="San Lucas F."/>
            <person name="Warren J."/>
            <person name="Zhang J."/>
            <person name="Zhao Z."/>
            <person name="Zhou C."/>
            <person name="Zhu D."/>
            <person name="Lee S."/>
            <person name="Bess C."/>
            <person name="Blankenburg K."/>
            <person name="Forbes L."/>
            <person name="Fu Q."/>
            <person name="Gubbala S."/>
            <person name="Hirani K."/>
            <person name="Jayaseelan J.C."/>
            <person name="Lara F."/>
            <person name="Munidasa M."/>
            <person name="Palculict T."/>
            <person name="Patil S."/>
            <person name="Pu L.-L."/>
            <person name="Saada N."/>
            <person name="Tang L."/>
            <person name="Weissenberger G."/>
            <person name="Zhu Y."/>
            <person name="Hemphill L."/>
            <person name="Shang Y."/>
            <person name="Youmans B."/>
            <person name="Ayvaz T."/>
            <person name="Ross M."/>
            <person name="Santibanez J."/>
            <person name="Aqrawi P."/>
            <person name="Gross S."/>
            <person name="Joshi V."/>
            <person name="Fowler G."/>
            <person name="Nazareth L."/>
            <person name="Reid J."/>
            <person name="Worley K."/>
            <person name="Petrosino J."/>
            <person name="Highlander S."/>
            <person name="Gibbs R."/>
        </authorList>
    </citation>
    <scope>NUCLEOTIDE SEQUENCE [LARGE SCALE GENOMIC DNA]</scope>
    <source>
        <strain evidence="11 12">ATCC 49175</strain>
    </source>
</reference>
<comment type="caution">
    <text evidence="11">The sequence shown here is derived from an EMBL/GenBank/DDBJ whole genome shotgun (WGS) entry which is preliminary data.</text>
</comment>
<dbReference type="PANTHER" id="PTHR30093:SF2">
    <property type="entry name" value="TYPE II SECRETION SYSTEM PROTEIN H"/>
    <property type="match status" value="1"/>
</dbReference>
<evidence type="ECO:0000256" key="10">
    <source>
        <dbReference type="SAM" id="Phobius"/>
    </source>
</evidence>
<dbReference type="InterPro" id="IPR045584">
    <property type="entry name" value="Pilin-like"/>
</dbReference>
<evidence type="ECO:0000256" key="5">
    <source>
        <dbReference type="ARBA" id="ARBA00022692"/>
    </source>
</evidence>
<feature type="transmembrane region" description="Helical" evidence="10">
    <location>
        <begin position="20"/>
        <end position="39"/>
    </location>
</feature>
<comment type="subcellular location">
    <subcellularLocation>
        <location evidence="1">Cell membrane</location>
        <topology evidence="1">Single-pass membrane protein</topology>
    </subcellularLocation>
    <subcellularLocation>
        <location evidence="2">Cell surface</location>
    </subcellularLocation>
</comment>
<evidence type="ECO:0000256" key="6">
    <source>
        <dbReference type="ARBA" id="ARBA00022989"/>
    </source>
</evidence>